<dbReference type="AlphaFoldDB" id="A0AAD4LQH3"/>
<dbReference type="Pfam" id="PF00240">
    <property type="entry name" value="ubiquitin"/>
    <property type="match status" value="1"/>
</dbReference>
<reference evidence="2" key="1">
    <citation type="submission" date="2022-01" db="EMBL/GenBank/DDBJ databases">
        <title>Comparative genomics reveals a dynamic genome evolution in the ectomycorrhizal milk-cap (Lactarius) mushrooms.</title>
        <authorList>
            <consortium name="DOE Joint Genome Institute"/>
            <person name="Lebreton A."/>
            <person name="Tang N."/>
            <person name="Kuo A."/>
            <person name="LaButti K."/>
            <person name="Drula E."/>
            <person name="Barry K."/>
            <person name="Clum A."/>
            <person name="Lipzen A."/>
            <person name="Mousain D."/>
            <person name="Ng V."/>
            <person name="Wang R."/>
            <person name="Wang X."/>
            <person name="Dai Y."/>
            <person name="Henrissat B."/>
            <person name="Grigoriev I.V."/>
            <person name="Guerin-Laguette A."/>
            <person name="Yu F."/>
            <person name="Martin F.M."/>
        </authorList>
    </citation>
    <scope>NUCLEOTIDE SEQUENCE</scope>
    <source>
        <strain evidence="2">QP</strain>
    </source>
</reference>
<name>A0AAD4LQH3_9AGAM</name>
<comment type="caution">
    <text evidence="2">The sequence shown here is derived from an EMBL/GenBank/DDBJ whole genome shotgun (WGS) entry which is preliminary data.</text>
</comment>
<dbReference type="InterPro" id="IPR029071">
    <property type="entry name" value="Ubiquitin-like_domsf"/>
</dbReference>
<feature type="domain" description="Ubiquitin-like" evidence="1">
    <location>
        <begin position="1"/>
        <end position="66"/>
    </location>
</feature>
<dbReference type="SUPFAM" id="SSF54236">
    <property type="entry name" value="Ubiquitin-like"/>
    <property type="match status" value="1"/>
</dbReference>
<dbReference type="SMART" id="SM00213">
    <property type="entry name" value="UBQ"/>
    <property type="match status" value="1"/>
</dbReference>
<organism evidence="2 3">
    <name type="scientific">Lactarius akahatsu</name>
    <dbReference type="NCBI Taxonomy" id="416441"/>
    <lineage>
        <taxon>Eukaryota</taxon>
        <taxon>Fungi</taxon>
        <taxon>Dikarya</taxon>
        <taxon>Basidiomycota</taxon>
        <taxon>Agaricomycotina</taxon>
        <taxon>Agaricomycetes</taxon>
        <taxon>Russulales</taxon>
        <taxon>Russulaceae</taxon>
        <taxon>Lactarius</taxon>
    </lineage>
</organism>
<accession>A0AAD4LQH3</accession>
<gene>
    <name evidence="2" type="ORF">EDB92DRAFT_487366</name>
</gene>
<evidence type="ECO:0000259" key="1">
    <source>
        <dbReference type="PROSITE" id="PS50053"/>
    </source>
</evidence>
<dbReference type="InterPro" id="IPR000626">
    <property type="entry name" value="Ubiquitin-like_dom"/>
</dbReference>
<keyword evidence="3" id="KW-1185">Reference proteome</keyword>
<dbReference type="Proteomes" id="UP001201163">
    <property type="component" value="Unassembled WGS sequence"/>
</dbReference>
<protein>
    <recommendedName>
        <fullName evidence="1">Ubiquitin-like domain-containing protein</fullName>
    </recommendedName>
</protein>
<dbReference type="EMBL" id="JAKELL010000002">
    <property type="protein sequence ID" value="KAH9000308.1"/>
    <property type="molecule type" value="Genomic_DNA"/>
</dbReference>
<dbReference type="PANTHER" id="PTHR10666">
    <property type="entry name" value="UBIQUITIN"/>
    <property type="match status" value="1"/>
</dbReference>
<dbReference type="InterPro" id="IPR050158">
    <property type="entry name" value="Ubiquitin_ubiquitin-like"/>
</dbReference>
<sequence length="125" mass="14307">MQIFVETSDGRMITLEVESSETTNDLLRVKIEGKEGNPINQQPLVFRGKQLEDGHTHTQIIISKRNQSFIWLPPIHLENGRQIGRRPGDSRVKVFPSSRQYLGLLVSSSPWLRYLSPLDAGFHNR</sequence>
<dbReference type="Gene3D" id="3.10.20.90">
    <property type="entry name" value="Phosphatidylinositol 3-kinase Catalytic Subunit, Chain A, domain 1"/>
    <property type="match status" value="1"/>
</dbReference>
<evidence type="ECO:0000313" key="2">
    <source>
        <dbReference type="EMBL" id="KAH9000308.1"/>
    </source>
</evidence>
<evidence type="ECO:0000313" key="3">
    <source>
        <dbReference type="Proteomes" id="UP001201163"/>
    </source>
</evidence>
<dbReference type="PROSITE" id="PS50053">
    <property type="entry name" value="UBIQUITIN_2"/>
    <property type="match status" value="1"/>
</dbReference>
<proteinExistence type="predicted"/>